<dbReference type="CDD" id="cd02440">
    <property type="entry name" value="AdoMet_MTases"/>
    <property type="match status" value="1"/>
</dbReference>
<feature type="domain" description="Methyltransferase type 11" evidence="1">
    <location>
        <begin position="38"/>
        <end position="132"/>
    </location>
</feature>
<dbReference type="RefSeq" id="WP_343990825.1">
    <property type="nucleotide sequence ID" value="NZ_BAAALG010000002.1"/>
</dbReference>
<keyword evidence="2" id="KW-0489">Methyltransferase</keyword>
<accession>A0ABN1TMI7</accession>
<protein>
    <submittedName>
        <fullName evidence="2">Class I SAM-dependent methyltransferase</fullName>
    </submittedName>
</protein>
<evidence type="ECO:0000313" key="3">
    <source>
        <dbReference type="Proteomes" id="UP001501581"/>
    </source>
</evidence>
<organism evidence="2 3">
    <name type="scientific">Nocardioides dubius</name>
    <dbReference type="NCBI Taxonomy" id="317019"/>
    <lineage>
        <taxon>Bacteria</taxon>
        <taxon>Bacillati</taxon>
        <taxon>Actinomycetota</taxon>
        <taxon>Actinomycetes</taxon>
        <taxon>Propionibacteriales</taxon>
        <taxon>Nocardioidaceae</taxon>
        <taxon>Nocardioides</taxon>
    </lineage>
</organism>
<dbReference type="PANTHER" id="PTHR45036:SF1">
    <property type="entry name" value="METHYLTRANSFERASE LIKE 7A"/>
    <property type="match status" value="1"/>
</dbReference>
<dbReference type="InterPro" id="IPR013216">
    <property type="entry name" value="Methyltransf_11"/>
</dbReference>
<dbReference type="Proteomes" id="UP001501581">
    <property type="component" value="Unassembled WGS sequence"/>
</dbReference>
<keyword evidence="2" id="KW-0808">Transferase</keyword>
<dbReference type="SUPFAM" id="SSF53335">
    <property type="entry name" value="S-adenosyl-L-methionine-dependent methyltransferases"/>
    <property type="match status" value="1"/>
</dbReference>
<dbReference type="Gene3D" id="3.40.50.150">
    <property type="entry name" value="Vaccinia Virus protein VP39"/>
    <property type="match status" value="1"/>
</dbReference>
<name>A0ABN1TMI7_9ACTN</name>
<dbReference type="InterPro" id="IPR052356">
    <property type="entry name" value="Thiol_S-MT"/>
</dbReference>
<sequence length="206" mass="22162">MGWWTEKVVPHLTDAALAKPEVMALRADVCRGLSGEVVEIGFGSGLNLGVLPDQVRSVAAIEPNDLGWQRSSARRRDSTVPVTRSGLDGEALDAADASFDNALCTFTLCTVPDAARAIAELRRVLRPGGALHFLEHGLAPEPQVARMQRRLDPVQRIVFGGCNLSRDVPALLRAGGFAVSCQPIRIMPAKVMSPWAEGFLGRAVRD</sequence>
<gene>
    <name evidence="2" type="ORF">GCM10009668_04020</name>
</gene>
<evidence type="ECO:0000313" key="2">
    <source>
        <dbReference type="EMBL" id="GAA1092250.1"/>
    </source>
</evidence>
<dbReference type="PANTHER" id="PTHR45036">
    <property type="entry name" value="METHYLTRANSFERASE LIKE 7B"/>
    <property type="match status" value="1"/>
</dbReference>
<keyword evidence="3" id="KW-1185">Reference proteome</keyword>
<reference evidence="2 3" key="1">
    <citation type="journal article" date="2019" name="Int. J. Syst. Evol. Microbiol.">
        <title>The Global Catalogue of Microorganisms (GCM) 10K type strain sequencing project: providing services to taxonomists for standard genome sequencing and annotation.</title>
        <authorList>
            <consortium name="The Broad Institute Genomics Platform"/>
            <consortium name="The Broad Institute Genome Sequencing Center for Infectious Disease"/>
            <person name="Wu L."/>
            <person name="Ma J."/>
        </authorList>
    </citation>
    <scope>NUCLEOTIDE SEQUENCE [LARGE SCALE GENOMIC DNA]</scope>
    <source>
        <strain evidence="2 3">JCM 13008</strain>
    </source>
</reference>
<dbReference type="GO" id="GO:0008168">
    <property type="term" value="F:methyltransferase activity"/>
    <property type="evidence" value="ECO:0007669"/>
    <property type="project" value="UniProtKB-KW"/>
</dbReference>
<dbReference type="EMBL" id="BAAALG010000002">
    <property type="protein sequence ID" value="GAA1092250.1"/>
    <property type="molecule type" value="Genomic_DNA"/>
</dbReference>
<dbReference type="Pfam" id="PF08241">
    <property type="entry name" value="Methyltransf_11"/>
    <property type="match status" value="1"/>
</dbReference>
<dbReference type="GO" id="GO:0032259">
    <property type="term" value="P:methylation"/>
    <property type="evidence" value="ECO:0007669"/>
    <property type="project" value="UniProtKB-KW"/>
</dbReference>
<proteinExistence type="predicted"/>
<dbReference type="InterPro" id="IPR029063">
    <property type="entry name" value="SAM-dependent_MTases_sf"/>
</dbReference>
<comment type="caution">
    <text evidence="2">The sequence shown here is derived from an EMBL/GenBank/DDBJ whole genome shotgun (WGS) entry which is preliminary data.</text>
</comment>
<evidence type="ECO:0000259" key="1">
    <source>
        <dbReference type="Pfam" id="PF08241"/>
    </source>
</evidence>